<dbReference type="PANTHER" id="PTHR47447:SF23">
    <property type="entry name" value="PENTACOTRIPEPTIDE-REPEAT REGION OF PRORP DOMAIN-CONTAINING PROTEIN"/>
    <property type="match status" value="1"/>
</dbReference>
<reference evidence="8" key="1">
    <citation type="submission" date="2020-12" db="EMBL/GenBank/DDBJ databases">
        <title>Metabolic potential, ecology and presence of endohyphal bacteria is reflected in genomic diversity of Mucoromycotina.</title>
        <authorList>
            <person name="Muszewska A."/>
            <person name="Okrasinska A."/>
            <person name="Steczkiewicz K."/>
            <person name="Drgas O."/>
            <person name="Orlowska M."/>
            <person name="Perlinska-Lenart U."/>
            <person name="Aleksandrzak-Piekarczyk T."/>
            <person name="Szatraj K."/>
            <person name="Zielenkiewicz U."/>
            <person name="Pilsyk S."/>
            <person name="Malc E."/>
            <person name="Mieczkowski P."/>
            <person name="Kruszewska J.S."/>
            <person name="Biernat P."/>
            <person name="Pawlowska J."/>
        </authorList>
    </citation>
    <scope>NUCLEOTIDE SEQUENCE</scope>
    <source>
        <strain evidence="8">WA0000067209</strain>
    </source>
</reference>
<dbReference type="EMBL" id="JAEPQZ010000013">
    <property type="protein sequence ID" value="KAG2174325.1"/>
    <property type="molecule type" value="Genomic_DNA"/>
</dbReference>
<keyword evidence="9" id="KW-1185">Reference proteome</keyword>
<evidence type="ECO:0000256" key="5">
    <source>
        <dbReference type="PROSITE-ProRule" id="PRU00708"/>
    </source>
</evidence>
<evidence type="ECO:0000256" key="1">
    <source>
        <dbReference type="ARBA" id="ARBA00006192"/>
    </source>
</evidence>
<evidence type="ECO:0000256" key="4">
    <source>
        <dbReference type="ARBA" id="ARBA00044511"/>
    </source>
</evidence>
<accession>A0A8H7PIE7</accession>
<evidence type="ECO:0000313" key="8">
    <source>
        <dbReference type="EMBL" id="KAG2174325.1"/>
    </source>
</evidence>
<dbReference type="InterPro" id="IPR011990">
    <property type="entry name" value="TPR-like_helical_dom_sf"/>
</dbReference>
<comment type="subunit">
    <text evidence="4">Binds to mitochondrial small subunit 15S rRNA.</text>
</comment>
<organism evidence="8 9">
    <name type="scientific">Mortierella isabellina</name>
    <name type="common">Filamentous fungus</name>
    <name type="synonym">Umbelopsis isabellina</name>
    <dbReference type="NCBI Taxonomy" id="91625"/>
    <lineage>
        <taxon>Eukaryota</taxon>
        <taxon>Fungi</taxon>
        <taxon>Fungi incertae sedis</taxon>
        <taxon>Mucoromycota</taxon>
        <taxon>Mucoromycotina</taxon>
        <taxon>Umbelopsidomycetes</taxon>
        <taxon>Umbelopsidales</taxon>
        <taxon>Umbelopsidaceae</taxon>
        <taxon>Umbelopsis</taxon>
    </lineage>
</organism>
<sequence length="688" mass="78909">MKQITRKDMIALVHTFLPSQSIQGTKTAKSLTLQAIKILKDMETYQILTLNKQELELMVRLSVSVDQFGVAQNIACRLEALGPLSDVVREQLAIAMARCRRFEDCETLCSRIPNLNVCAEQVNRMLLEKDIPRAKATLEKHQLTSLDRDTLDHGLDQLIIHCIRERRDSMMGIELFKRKRELGFSGSLVARLLADRCMYTMQPKMAWQLLEIAQATNDIKSIQGIANGMTKQYLAQRNLNHAMDVYMSTRLKTKRRSPLPMGTRRDLMVALARTSRVADTLLVFKDIHHTTPYRFTNSTYHSLLRGLIDAYADDDVRFVYKRLQRRGIIPNLDTFHVLMTFCGRSGDTEFAKTVVQDMASRGLSMTHKMYTSLMACYVKAHNPRSAIAVFQTFVQQSGEKPDIYDFNILLRTTVSPGISADDTNTKIVAILEHMKRVQVMPNDVTMLTLLQIYDEVAPNQAETLWQRIVDTGMLPSVRPVRTSNVMYTRMIEKEGILTAGYHFFDKQKGAAQVPVNGITYKLFLDAATISPATMGLANKFYKDMRARGIKPPQSVYEKMISGWSRKWQISKAKRVMQDMEHDLHVKAGLIAWTRLTDGFIARKQTTDLHKLVMEEMMEQHGIVPDTFLEDRVVKALKEQNMQKELDQFVKALQLARQERQRKSLAKTKAPSRRHINEARHTRRRQGLR</sequence>
<proteinExistence type="inferred from homology"/>
<comment type="caution">
    <text evidence="8">The sequence shown here is derived from an EMBL/GenBank/DDBJ whole genome shotgun (WGS) entry which is preliminary data.</text>
</comment>
<dbReference type="OrthoDB" id="185373at2759"/>
<comment type="similarity">
    <text evidence="1">Belongs to the CCM1 family.</text>
</comment>
<feature type="compositionally biased region" description="Basic residues" evidence="6">
    <location>
        <begin position="662"/>
        <end position="673"/>
    </location>
</feature>
<dbReference type="InterPro" id="IPR033443">
    <property type="entry name" value="PROP1-like_PPR_dom"/>
</dbReference>
<keyword evidence="2" id="KW-0677">Repeat</keyword>
<feature type="region of interest" description="Disordered" evidence="6">
    <location>
        <begin position="659"/>
        <end position="688"/>
    </location>
</feature>
<dbReference type="Proteomes" id="UP000654370">
    <property type="component" value="Unassembled WGS sequence"/>
</dbReference>
<dbReference type="Pfam" id="PF17177">
    <property type="entry name" value="PPR_long"/>
    <property type="match status" value="1"/>
</dbReference>
<feature type="repeat" description="PPR" evidence="5">
    <location>
        <begin position="331"/>
        <end position="365"/>
    </location>
</feature>
<comment type="function">
    <text evidence="3">Regulates mitochondrial small subunit maturation by controlling 15S rRNA 5'-end processing. Localizes to the 5' precursor of the 15S rRNA in a position that is subsequently occupied by mS47 in the mature yeast mtSSU. Uses structure and sequence-specific RNA recognition, binding to a single-stranded region of the precursor and specifically recognizing bases -6 to -1. The exchange of Ccm1 for mS47 is coupled to the irreversible removal of precursor rRNA that is accompanied by conformational changes of the mitoribosomal proteins uS5m and mS26. These conformational changes signal completion of 5'-end rRNA processing through protection of the mature 5'-end of the 15S rRNA and stabilization of mS47. The removal of the 5' precursor together with the dissociation of Ccm1 may be catalyzed by the 5'-3' exoribonuclease Pet127. Involved in the specific removal of group I introns in mitochondrial encoded transcripts.</text>
</comment>
<dbReference type="InterPro" id="IPR002885">
    <property type="entry name" value="PPR_rpt"/>
</dbReference>
<name>A0A8H7PIE7_MORIS</name>
<dbReference type="NCBIfam" id="TIGR00756">
    <property type="entry name" value="PPR"/>
    <property type="match status" value="2"/>
</dbReference>
<evidence type="ECO:0000256" key="6">
    <source>
        <dbReference type="SAM" id="MobiDB-lite"/>
    </source>
</evidence>
<evidence type="ECO:0000256" key="3">
    <source>
        <dbReference type="ARBA" id="ARBA00044493"/>
    </source>
</evidence>
<dbReference type="Gene3D" id="1.25.40.10">
    <property type="entry name" value="Tetratricopeptide repeat domain"/>
    <property type="match status" value="2"/>
</dbReference>
<feature type="domain" description="PROP1-like PPR" evidence="7">
    <location>
        <begin position="280"/>
        <end position="436"/>
    </location>
</feature>
<dbReference type="AlphaFoldDB" id="A0A8H7PIE7"/>
<gene>
    <name evidence="8" type="ORF">INT43_004348</name>
</gene>
<dbReference type="PANTHER" id="PTHR47447">
    <property type="entry name" value="OS03G0856100 PROTEIN"/>
    <property type="match status" value="1"/>
</dbReference>
<evidence type="ECO:0000259" key="7">
    <source>
        <dbReference type="Pfam" id="PF17177"/>
    </source>
</evidence>
<evidence type="ECO:0000256" key="2">
    <source>
        <dbReference type="ARBA" id="ARBA00022737"/>
    </source>
</evidence>
<evidence type="ECO:0000313" key="9">
    <source>
        <dbReference type="Proteomes" id="UP000654370"/>
    </source>
</evidence>
<dbReference type="PROSITE" id="PS51375">
    <property type="entry name" value="PPR"/>
    <property type="match status" value="1"/>
</dbReference>
<protein>
    <recommendedName>
        <fullName evidence="7">PROP1-like PPR domain-containing protein</fullName>
    </recommendedName>
</protein>